<keyword evidence="7" id="KW-1185">Reference proteome</keyword>
<dbReference type="OrthoDB" id="1350766at2759"/>
<reference evidence="7" key="1">
    <citation type="journal article" date="2023" name="Proc. Natl. Acad. Sci. U.S.A.">
        <title>Genomic and structural basis for evolution of tropane alkaloid biosynthesis.</title>
        <authorList>
            <person name="Wanga Y.-J."/>
            <person name="Taina T."/>
            <person name="Yua J.-Y."/>
            <person name="Lia J."/>
            <person name="Xua B."/>
            <person name="Chenc J."/>
            <person name="D'Auriad J.C."/>
            <person name="Huanga J.-P."/>
            <person name="Huanga S.-X."/>
        </authorList>
    </citation>
    <scope>NUCLEOTIDE SEQUENCE [LARGE SCALE GENOMIC DNA]</scope>
    <source>
        <strain evidence="7">cv. KIB-2019</strain>
    </source>
</reference>
<protein>
    <recommendedName>
        <fullName evidence="5">Aminoacyl-transfer RNA synthetases class-II family profile domain-containing protein</fullName>
    </recommendedName>
</protein>
<dbReference type="PANTHER" id="PTHR43382">
    <property type="entry name" value="PROLYL-TRNA SYNTHETASE"/>
    <property type="match status" value="1"/>
</dbReference>
<evidence type="ECO:0000256" key="2">
    <source>
        <dbReference type="ARBA" id="ARBA00022741"/>
    </source>
</evidence>
<gene>
    <name evidence="6" type="ORF">K7X08_024260</name>
</gene>
<evidence type="ECO:0000313" key="7">
    <source>
        <dbReference type="Proteomes" id="UP001152561"/>
    </source>
</evidence>
<dbReference type="GO" id="GO:0004827">
    <property type="term" value="F:proline-tRNA ligase activity"/>
    <property type="evidence" value="ECO:0007669"/>
    <property type="project" value="InterPro"/>
</dbReference>
<name>A0A9Q1RF17_9SOLA</name>
<evidence type="ECO:0000256" key="3">
    <source>
        <dbReference type="ARBA" id="ARBA00022840"/>
    </source>
</evidence>
<dbReference type="EMBL" id="JAJAGQ010000009">
    <property type="protein sequence ID" value="KAJ8553582.1"/>
    <property type="molecule type" value="Genomic_DNA"/>
</dbReference>
<dbReference type="PROSITE" id="PS50862">
    <property type="entry name" value="AA_TRNA_LIGASE_II"/>
    <property type="match status" value="1"/>
</dbReference>
<dbReference type="PANTHER" id="PTHR43382:SF2">
    <property type="entry name" value="BIFUNCTIONAL GLUTAMATE_PROLINE--TRNA LIGASE"/>
    <property type="match status" value="1"/>
</dbReference>
<accession>A0A9Q1RF17</accession>
<sequence>MYPYFSKWIRRHHDLPLRLNQWCNVVRLEFSNPTPFIRSREFLWQEGHTAFATKEEADTEVYGYILEYAYRPLKLFKTKTEPLPDFVEVPWCRRSLNALDVDSNIITL</sequence>
<evidence type="ECO:0000313" key="6">
    <source>
        <dbReference type="EMBL" id="KAJ8553582.1"/>
    </source>
</evidence>
<dbReference type="Pfam" id="PF00587">
    <property type="entry name" value="tRNA-synt_2b"/>
    <property type="match status" value="1"/>
</dbReference>
<comment type="caution">
    <text evidence="6">The sequence shown here is derived from an EMBL/GenBank/DDBJ whole genome shotgun (WGS) entry which is preliminary data.</text>
</comment>
<proteinExistence type="predicted"/>
<keyword evidence="4" id="KW-0030">Aminoacyl-tRNA synthetase</keyword>
<keyword evidence="2" id="KW-0547">Nucleotide-binding</keyword>
<dbReference type="GO" id="GO:0005524">
    <property type="term" value="F:ATP binding"/>
    <property type="evidence" value="ECO:0007669"/>
    <property type="project" value="UniProtKB-KW"/>
</dbReference>
<dbReference type="InterPro" id="IPR006195">
    <property type="entry name" value="aa-tRNA-synth_II"/>
</dbReference>
<dbReference type="Proteomes" id="UP001152561">
    <property type="component" value="Unassembled WGS sequence"/>
</dbReference>
<dbReference type="Gene3D" id="3.30.930.10">
    <property type="entry name" value="Bira Bifunctional Protein, Domain 2"/>
    <property type="match status" value="1"/>
</dbReference>
<organism evidence="6 7">
    <name type="scientific">Anisodus acutangulus</name>
    <dbReference type="NCBI Taxonomy" id="402998"/>
    <lineage>
        <taxon>Eukaryota</taxon>
        <taxon>Viridiplantae</taxon>
        <taxon>Streptophyta</taxon>
        <taxon>Embryophyta</taxon>
        <taxon>Tracheophyta</taxon>
        <taxon>Spermatophyta</taxon>
        <taxon>Magnoliopsida</taxon>
        <taxon>eudicotyledons</taxon>
        <taxon>Gunneridae</taxon>
        <taxon>Pentapetalae</taxon>
        <taxon>asterids</taxon>
        <taxon>lamiids</taxon>
        <taxon>Solanales</taxon>
        <taxon>Solanaceae</taxon>
        <taxon>Solanoideae</taxon>
        <taxon>Hyoscyameae</taxon>
        <taxon>Anisodus</taxon>
    </lineage>
</organism>
<dbReference type="GO" id="GO:0006433">
    <property type="term" value="P:prolyl-tRNA aminoacylation"/>
    <property type="evidence" value="ECO:0007669"/>
    <property type="project" value="InterPro"/>
</dbReference>
<dbReference type="SUPFAM" id="SSF55681">
    <property type="entry name" value="Class II aaRS and biotin synthetases"/>
    <property type="match status" value="1"/>
</dbReference>
<dbReference type="InterPro" id="IPR002314">
    <property type="entry name" value="aa-tRNA-synt_IIb"/>
</dbReference>
<dbReference type="AlphaFoldDB" id="A0A9Q1RF17"/>
<keyword evidence="1" id="KW-0436">Ligase</keyword>
<dbReference type="InterPro" id="IPR004499">
    <property type="entry name" value="Pro-tRNA-ligase_IIa_arc-type"/>
</dbReference>
<keyword evidence="3" id="KW-0067">ATP-binding</keyword>
<feature type="domain" description="Aminoacyl-transfer RNA synthetases class-II family profile" evidence="5">
    <location>
        <begin position="1"/>
        <end position="83"/>
    </location>
</feature>
<dbReference type="GO" id="GO:0017101">
    <property type="term" value="C:aminoacyl-tRNA synthetase multienzyme complex"/>
    <property type="evidence" value="ECO:0007669"/>
    <property type="project" value="TreeGrafter"/>
</dbReference>
<evidence type="ECO:0000256" key="4">
    <source>
        <dbReference type="ARBA" id="ARBA00023146"/>
    </source>
</evidence>
<evidence type="ECO:0000256" key="1">
    <source>
        <dbReference type="ARBA" id="ARBA00022598"/>
    </source>
</evidence>
<dbReference type="InterPro" id="IPR045864">
    <property type="entry name" value="aa-tRNA-synth_II/BPL/LPL"/>
</dbReference>
<evidence type="ECO:0000259" key="5">
    <source>
        <dbReference type="PROSITE" id="PS50862"/>
    </source>
</evidence>
<dbReference type="GO" id="GO:0005737">
    <property type="term" value="C:cytoplasm"/>
    <property type="evidence" value="ECO:0007669"/>
    <property type="project" value="InterPro"/>
</dbReference>